<organism evidence="1 2">
    <name type="scientific">Caballeronia novacaledonica</name>
    <dbReference type="NCBI Taxonomy" id="1544861"/>
    <lineage>
        <taxon>Bacteria</taxon>
        <taxon>Pseudomonadati</taxon>
        <taxon>Pseudomonadota</taxon>
        <taxon>Betaproteobacteria</taxon>
        <taxon>Burkholderiales</taxon>
        <taxon>Burkholderiaceae</taxon>
        <taxon>Caballeronia</taxon>
    </lineage>
</organism>
<proteinExistence type="predicted"/>
<dbReference type="EMBL" id="BPUR01000001">
    <property type="protein sequence ID" value="GJH14889.1"/>
    <property type="molecule type" value="Genomic_DNA"/>
</dbReference>
<evidence type="ECO:0000313" key="1">
    <source>
        <dbReference type="EMBL" id="GJH14889.1"/>
    </source>
</evidence>
<evidence type="ECO:0000313" key="2">
    <source>
        <dbReference type="Proteomes" id="UP001055013"/>
    </source>
</evidence>
<accession>A0ACB5QIM8</accession>
<protein>
    <submittedName>
        <fullName evidence="1">Uncharacterized protein</fullName>
    </submittedName>
</protein>
<reference evidence="1" key="1">
    <citation type="submission" date="2021-09" db="EMBL/GenBank/DDBJ databases">
        <title>Isolation and characterization of 3-chlorobenzoate degrading bacteria from soils in Shizuoka.</title>
        <authorList>
            <person name="Ifat A."/>
            <person name="Ogawa N."/>
            <person name="Kimbara K."/>
            <person name="Moriuchi R."/>
            <person name="Dohra H."/>
            <person name="Shintani M."/>
        </authorList>
    </citation>
    <scope>NUCLEOTIDE SEQUENCE</scope>
    <source>
        <strain evidence="1">19CS2-2</strain>
    </source>
</reference>
<gene>
    <name evidence="1" type="ORF">CBA19CS22_00125</name>
</gene>
<sequence length="61" mass="6331">MRKAASNSDATVASIQSYARALPVQKTPHFAAHVELARNNCSAGYSSGAGAHSRAPEADCE</sequence>
<dbReference type="Proteomes" id="UP001055013">
    <property type="component" value="Unassembled WGS sequence"/>
</dbReference>
<name>A0ACB5QIM8_9BURK</name>
<comment type="caution">
    <text evidence="1">The sequence shown here is derived from an EMBL/GenBank/DDBJ whole genome shotgun (WGS) entry which is preliminary data.</text>
</comment>
<keyword evidence="2" id="KW-1185">Reference proteome</keyword>